<reference evidence="3" key="1">
    <citation type="submission" date="2021-02" db="EMBL/GenBank/DDBJ databases">
        <authorList>
            <person name="Dougan E. K."/>
            <person name="Rhodes N."/>
            <person name="Thang M."/>
            <person name="Chan C."/>
        </authorList>
    </citation>
    <scope>NUCLEOTIDE SEQUENCE</scope>
</reference>
<evidence type="ECO:0000259" key="2">
    <source>
        <dbReference type="Pfam" id="PF01789"/>
    </source>
</evidence>
<dbReference type="SUPFAM" id="SSF55724">
    <property type="entry name" value="Mog1p/PsbP-like"/>
    <property type="match status" value="1"/>
</dbReference>
<feature type="domain" description="PsbP C-terminal" evidence="2">
    <location>
        <begin position="40"/>
        <end position="150"/>
    </location>
</feature>
<dbReference type="EMBL" id="CAJNJA010074586">
    <property type="protein sequence ID" value="CAE7913068.1"/>
    <property type="molecule type" value="Genomic_DNA"/>
</dbReference>
<dbReference type="InterPro" id="IPR002683">
    <property type="entry name" value="PsbP_C"/>
</dbReference>
<dbReference type="Proteomes" id="UP000601435">
    <property type="component" value="Unassembled WGS sequence"/>
</dbReference>
<evidence type="ECO:0000313" key="4">
    <source>
        <dbReference type="Proteomes" id="UP000601435"/>
    </source>
</evidence>
<gene>
    <name evidence="3" type="ORF">SNEC2469_LOCUS31168</name>
</gene>
<keyword evidence="4" id="KW-1185">Reference proteome</keyword>
<dbReference type="GO" id="GO:0005509">
    <property type="term" value="F:calcium ion binding"/>
    <property type="evidence" value="ECO:0007669"/>
    <property type="project" value="InterPro"/>
</dbReference>
<dbReference type="GO" id="GO:0019898">
    <property type="term" value="C:extrinsic component of membrane"/>
    <property type="evidence" value="ECO:0007669"/>
    <property type="project" value="InterPro"/>
</dbReference>
<feature type="region of interest" description="Disordered" evidence="1">
    <location>
        <begin position="1"/>
        <end position="42"/>
    </location>
</feature>
<accession>A0A813BMJ9</accession>
<sequence>MSSDDMLGMSRRARPGSAPQGVGPDAAWGPAGGGDRGLKSRENLSVVKQTLPPKAPGQPQQISEILGDPEASLERLLKETIAPEGAKKTAEALNAIKVERAGNTYYEYQWRTTFPSGAKLRSFSSCALGPADRRGNRNLYTLTAVLPESEVVDGQGAAPLIPEIIEGFIVQPESD</sequence>
<dbReference type="GO" id="GO:0015979">
    <property type="term" value="P:photosynthesis"/>
    <property type="evidence" value="ECO:0007669"/>
    <property type="project" value="InterPro"/>
</dbReference>
<name>A0A813BMJ9_9DINO</name>
<evidence type="ECO:0000256" key="1">
    <source>
        <dbReference type="SAM" id="MobiDB-lite"/>
    </source>
</evidence>
<proteinExistence type="predicted"/>
<comment type="caution">
    <text evidence="3">The sequence shown here is derived from an EMBL/GenBank/DDBJ whole genome shotgun (WGS) entry which is preliminary data.</text>
</comment>
<dbReference type="InterPro" id="IPR016123">
    <property type="entry name" value="Mog1/PsbP_a/b/a-sand"/>
</dbReference>
<dbReference type="Pfam" id="PF01789">
    <property type="entry name" value="PsbP"/>
    <property type="match status" value="1"/>
</dbReference>
<organism evidence="3 4">
    <name type="scientific">Symbiodinium necroappetens</name>
    <dbReference type="NCBI Taxonomy" id="1628268"/>
    <lineage>
        <taxon>Eukaryota</taxon>
        <taxon>Sar</taxon>
        <taxon>Alveolata</taxon>
        <taxon>Dinophyceae</taxon>
        <taxon>Suessiales</taxon>
        <taxon>Symbiodiniaceae</taxon>
        <taxon>Symbiodinium</taxon>
    </lineage>
</organism>
<dbReference type="OrthoDB" id="417109at2759"/>
<dbReference type="Gene3D" id="3.40.1000.10">
    <property type="entry name" value="Mog1/PsbP, alpha/beta/alpha sandwich"/>
    <property type="match status" value="1"/>
</dbReference>
<evidence type="ECO:0000313" key="3">
    <source>
        <dbReference type="EMBL" id="CAE7913068.1"/>
    </source>
</evidence>
<dbReference type="AlphaFoldDB" id="A0A813BMJ9"/>
<dbReference type="GO" id="GO:0009523">
    <property type="term" value="C:photosystem II"/>
    <property type="evidence" value="ECO:0007669"/>
    <property type="project" value="InterPro"/>
</dbReference>
<protein>
    <recommendedName>
        <fullName evidence="2">PsbP C-terminal domain-containing protein</fullName>
    </recommendedName>
</protein>